<organism evidence="1 2">
    <name type="scientific">Candidatus Mycobacterium methanotrophicum</name>
    <dbReference type="NCBI Taxonomy" id="2943498"/>
    <lineage>
        <taxon>Bacteria</taxon>
        <taxon>Bacillati</taxon>
        <taxon>Actinomycetota</taxon>
        <taxon>Actinomycetes</taxon>
        <taxon>Mycobacteriales</taxon>
        <taxon>Mycobacteriaceae</taxon>
        <taxon>Mycobacterium</taxon>
    </lineage>
</organism>
<gene>
    <name evidence="1" type="ORF">M5I08_22585</name>
</gene>
<keyword evidence="2" id="KW-1185">Reference proteome</keyword>
<evidence type="ECO:0000313" key="1">
    <source>
        <dbReference type="EMBL" id="UQX10734.1"/>
    </source>
</evidence>
<evidence type="ECO:0000313" key="2">
    <source>
        <dbReference type="Proteomes" id="UP001056610"/>
    </source>
</evidence>
<name>A0ABY4QLR0_9MYCO</name>
<dbReference type="EMBL" id="CP097320">
    <property type="protein sequence ID" value="UQX10734.1"/>
    <property type="molecule type" value="Genomic_DNA"/>
</dbReference>
<reference evidence="1" key="1">
    <citation type="submission" date="2022-05" db="EMBL/GenBank/DDBJ databases">
        <title>A methanotrophic Mycobacterium dominates a cave microbial ecosystem.</title>
        <authorList>
            <person name="Van Spanning R.J.M."/>
            <person name="Guan Q."/>
            <person name="Melkonian C."/>
            <person name="Gallant J."/>
            <person name="Polerecky L."/>
            <person name="Flot J.-F."/>
            <person name="Brandt B.W."/>
            <person name="Braster M."/>
            <person name="Iturbe Espinoza P."/>
            <person name="Aerts J."/>
            <person name="Meima-Franke M."/>
            <person name="Piersma S.R."/>
            <person name="Bunduc C."/>
            <person name="Ummels R."/>
            <person name="Pain A."/>
            <person name="Fleming E.J."/>
            <person name="van der Wel N."/>
            <person name="Gherman V.D."/>
            <person name="Sarbu S.M."/>
            <person name="Bodelier P.L.E."/>
            <person name="Bitter W."/>
        </authorList>
    </citation>
    <scope>NUCLEOTIDE SEQUENCE</scope>
    <source>
        <strain evidence="1">Sulfur Cave</strain>
    </source>
</reference>
<dbReference type="Proteomes" id="UP001056610">
    <property type="component" value="Chromosome"/>
</dbReference>
<protein>
    <submittedName>
        <fullName evidence="1">Transposase</fullName>
    </submittedName>
</protein>
<proteinExistence type="predicted"/>
<dbReference type="RefSeq" id="WP_249762970.1">
    <property type="nucleotide sequence ID" value="NZ_CP097320.1"/>
</dbReference>
<sequence>MAWCDNTGELLAIIARAGNAGSNTAADHIAIIDAAIAAIPAAWRKNLLVTIDGAGSSHAVVEHLATLNARAGWSVAYSVGFDLDERARVAIGQLPANAWEPALDPAGAARQDAQVAELTGLLRESAGGDRLAGWPADMRILVRREKIAEGTQLSLFEQHHGYRYQVIATGTRGGQVQRLEARHRVHARVEGFIRCGKDTGLGRWDPGSATQRSST</sequence>
<accession>A0ABY4QLR0</accession>